<evidence type="ECO:0000256" key="2">
    <source>
        <dbReference type="ARBA" id="ARBA00009765"/>
    </source>
</evidence>
<evidence type="ECO:0000313" key="14">
    <source>
        <dbReference type="Proteomes" id="UP000483432"/>
    </source>
</evidence>
<sequence>MIRTMLYRPATREITTGNEALLATWQAQPDTLLWANFSDNDPHAELTILLEHFGLHPLAIHDAQRSRHQPKIETFEDHVFMLLKGLGPDTPEFEFETIQIALFVGARFLVTRHSGPSPSIDLLWQEAQQDDTLLASGPDMLALRLARISVDRYLNRLLALEPKLEDLEQEIVTHPKDAILSDLMGYKTTLRKFRRVLVYHQQVFLDLMNNPPPQIRTERIHEIKDVYEHQERAGSLATLYYEVASDLIEGYISLASHRLNNIMKILTIVTAIFVPLSFLAGIYGMNFENMPELKSRSGYFILLSVMGTIATVLLLVFRRRRWL</sequence>
<dbReference type="AlphaFoldDB" id="A0A7C9TC58"/>
<dbReference type="Gene3D" id="1.20.58.340">
    <property type="entry name" value="Magnesium transport protein CorA, transmembrane region"/>
    <property type="match status" value="2"/>
</dbReference>
<keyword evidence="4 12" id="KW-1003">Cell membrane</keyword>
<keyword evidence="3 12" id="KW-0813">Transport</keyword>
<dbReference type="InterPro" id="IPR045863">
    <property type="entry name" value="CorA_TM1_TM2"/>
</dbReference>
<evidence type="ECO:0000313" key="13">
    <source>
        <dbReference type="EMBL" id="NDP49544.1"/>
    </source>
</evidence>
<dbReference type="NCBIfam" id="TIGR00383">
    <property type="entry name" value="corA"/>
    <property type="match status" value="1"/>
</dbReference>
<name>A0A7C9TC58_9PROT</name>
<evidence type="ECO:0000256" key="8">
    <source>
        <dbReference type="ARBA" id="ARBA00023065"/>
    </source>
</evidence>
<dbReference type="Gene3D" id="3.30.460.20">
    <property type="entry name" value="CorA soluble domain-like"/>
    <property type="match status" value="1"/>
</dbReference>
<evidence type="ECO:0000256" key="10">
    <source>
        <dbReference type="ARBA" id="ARBA00034269"/>
    </source>
</evidence>
<feature type="transmembrane region" description="Helical" evidence="12">
    <location>
        <begin position="265"/>
        <end position="285"/>
    </location>
</feature>
<dbReference type="InterPro" id="IPR045861">
    <property type="entry name" value="CorA_cytoplasmic_dom"/>
</dbReference>
<protein>
    <recommendedName>
        <fullName evidence="12">Magnesium transport protein CorA</fullName>
    </recommendedName>
</protein>
<organism evidence="13 14">
    <name type="scientific">Sulfuriferula multivorans</name>
    <dbReference type="NCBI Taxonomy" id="1559896"/>
    <lineage>
        <taxon>Bacteria</taxon>
        <taxon>Pseudomonadati</taxon>
        <taxon>Pseudomonadota</taxon>
        <taxon>Betaproteobacteria</taxon>
        <taxon>Nitrosomonadales</taxon>
        <taxon>Sulfuricellaceae</taxon>
        <taxon>Sulfuriferula</taxon>
    </lineage>
</organism>
<comment type="function">
    <text evidence="11">Mediates influx of magnesium ions. Alternates between open and closed states. Activated by low cytoplasmic Mg(2+) levels. Inactive when cytoplasmic Mg(2+) levels are high.</text>
</comment>
<dbReference type="InterPro" id="IPR002523">
    <property type="entry name" value="MgTranspt_CorA/ZnTranspt_ZntB"/>
</dbReference>
<evidence type="ECO:0000256" key="12">
    <source>
        <dbReference type="RuleBase" id="RU362010"/>
    </source>
</evidence>
<dbReference type="GO" id="GO:0050897">
    <property type="term" value="F:cobalt ion binding"/>
    <property type="evidence" value="ECO:0007669"/>
    <property type="project" value="TreeGrafter"/>
</dbReference>
<gene>
    <name evidence="12 13" type="primary">corA</name>
    <name evidence="13" type="ORF">GZ085_14380</name>
</gene>
<dbReference type="PANTHER" id="PTHR46494:SF1">
    <property type="entry name" value="CORA FAMILY METAL ION TRANSPORTER (EUROFUNG)"/>
    <property type="match status" value="1"/>
</dbReference>
<keyword evidence="7 12" id="KW-1133">Transmembrane helix</keyword>
<comment type="subcellular location">
    <subcellularLocation>
        <location evidence="1">Cell membrane</location>
        <topology evidence="1">Multi-pass membrane protein</topology>
    </subcellularLocation>
    <subcellularLocation>
        <location evidence="12">Membrane</location>
        <topology evidence="12">Multi-pass membrane protein</topology>
    </subcellularLocation>
</comment>
<dbReference type="GO" id="GO:0015087">
    <property type="term" value="F:cobalt ion transmembrane transporter activity"/>
    <property type="evidence" value="ECO:0007669"/>
    <property type="project" value="UniProtKB-UniRule"/>
</dbReference>
<keyword evidence="6 12" id="KW-0460">Magnesium</keyword>
<keyword evidence="8 12" id="KW-0406">Ion transport</keyword>
<proteinExistence type="inferred from homology"/>
<evidence type="ECO:0000256" key="5">
    <source>
        <dbReference type="ARBA" id="ARBA00022692"/>
    </source>
</evidence>
<dbReference type="GO" id="GO:0000287">
    <property type="term" value="F:magnesium ion binding"/>
    <property type="evidence" value="ECO:0007669"/>
    <property type="project" value="TreeGrafter"/>
</dbReference>
<dbReference type="PANTHER" id="PTHR46494">
    <property type="entry name" value="CORA FAMILY METAL ION TRANSPORTER (EUROFUNG)"/>
    <property type="match status" value="1"/>
</dbReference>
<accession>A0A7C9TC58</accession>
<dbReference type="CDD" id="cd12822">
    <property type="entry name" value="TmCorA-like"/>
    <property type="match status" value="1"/>
</dbReference>
<dbReference type="SUPFAM" id="SSF143865">
    <property type="entry name" value="CorA soluble domain-like"/>
    <property type="match status" value="1"/>
</dbReference>
<comment type="caution">
    <text evidence="13">The sequence shown here is derived from an EMBL/GenBank/DDBJ whole genome shotgun (WGS) entry which is preliminary data.</text>
</comment>
<reference evidence="13 14" key="1">
    <citation type="submission" date="2019-09" db="EMBL/GenBank/DDBJ databases">
        <title>H2 Metabolism Revealed by Metagenomic Analysis in Subglacial Sediment of East Antarctica.</title>
        <authorList>
            <person name="Yang Z."/>
            <person name="Zhang Y."/>
            <person name="Lv Y."/>
            <person name="Yan W."/>
            <person name="Xiao X."/>
            <person name="Sun B."/>
            <person name="Ma H."/>
        </authorList>
    </citation>
    <scope>NUCLEOTIDE SEQUENCE [LARGE SCALE GENOMIC DNA]</scope>
    <source>
        <strain evidence="13">Bin2_2</strain>
    </source>
</reference>
<keyword evidence="5 12" id="KW-0812">Transmembrane</keyword>
<evidence type="ECO:0000256" key="11">
    <source>
        <dbReference type="ARBA" id="ARBA00045497"/>
    </source>
</evidence>
<dbReference type="GO" id="GO:0005886">
    <property type="term" value="C:plasma membrane"/>
    <property type="evidence" value="ECO:0007669"/>
    <property type="project" value="UniProtKB-SubCell"/>
</dbReference>
<evidence type="ECO:0000256" key="1">
    <source>
        <dbReference type="ARBA" id="ARBA00004651"/>
    </source>
</evidence>
<comment type="catalytic activity">
    <reaction evidence="10">
        <text>Mg(2+)(in) = Mg(2+)(out)</text>
        <dbReference type="Rhea" id="RHEA:29827"/>
        <dbReference type="ChEBI" id="CHEBI:18420"/>
    </reaction>
</comment>
<keyword evidence="9 12" id="KW-0472">Membrane</keyword>
<evidence type="ECO:0000256" key="9">
    <source>
        <dbReference type="ARBA" id="ARBA00023136"/>
    </source>
</evidence>
<feature type="transmembrane region" description="Helical" evidence="12">
    <location>
        <begin position="297"/>
        <end position="317"/>
    </location>
</feature>
<evidence type="ECO:0000256" key="4">
    <source>
        <dbReference type="ARBA" id="ARBA00022475"/>
    </source>
</evidence>
<dbReference type="Pfam" id="PF01544">
    <property type="entry name" value="CorA"/>
    <property type="match status" value="1"/>
</dbReference>
<dbReference type="SUPFAM" id="SSF144083">
    <property type="entry name" value="Magnesium transport protein CorA, transmembrane region"/>
    <property type="match status" value="1"/>
</dbReference>
<evidence type="ECO:0000256" key="3">
    <source>
        <dbReference type="ARBA" id="ARBA00022448"/>
    </source>
</evidence>
<dbReference type="Proteomes" id="UP000483432">
    <property type="component" value="Unassembled WGS sequence"/>
</dbReference>
<comment type="similarity">
    <text evidence="2 12">Belongs to the CorA metal ion transporter (MIT) (TC 1.A.35) family.</text>
</comment>
<dbReference type="GO" id="GO:0015095">
    <property type="term" value="F:magnesium ion transmembrane transporter activity"/>
    <property type="evidence" value="ECO:0007669"/>
    <property type="project" value="UniProtKB-UniRule"/>
</dbReference>
<evidence type="ECO:0000256" key="6">
    <source>
        <dbReference type="ARBA" id="ARBA00022842"/>
    </source>
</evidence>
<dbReference type="FunFam" id="1.20.58.340:FF:000004">
    <property type="entry name" value="Magnesium transport protein CorA"/>
    <property type="match status" value="1"/>
</dbReference>
<dbReference type="EMBL" id="JAAFGW010000299">
    <property type="protein sequence ID" value="NDP49544.1"/>
    <property type="molecule type" value="Genomic_DNA"/>
</dbReference>
<evidence type="ECO:0000256" key="7">
    <source>
        <dbReference type="ARBA" id="ARBA00022989"/>
    </source>
</evidence>
<dbReference type="InterPro" id="IPR004488">
    <property type="entry name" value="Mg/Co-transport_prot_CorA"/>
</dbReference>